<dbReference type="HOGENOM" id="CLU_016902_4_4_6"/>
<dbReference type="SMART" id="SM00363">
    <property type="entry name" value="S4"/>
    <property type="match status" value="1"/>
</dbReference>
<dbReference type="AlphaFoldDB" id="H6Q4K2"/>
<reference evidence="8 9" key="1">
    <citation type="journal article" date="2012" name="MBio">
        <title>Insight into the transmission biology and species-specific functional capabilities of tsetse (Diptera: glossinidae) obligate symbiont wigglesworthia.</title>
        <authorList>
            <person name="Rio R.V."/>
            <person name="Symula R.E."/>
            <person name="Wang J."/>
            <person name="Lohs C."/>
            <person name="Wu Y.N."/>
            <person name="Snyder A.K."/>
            <person name="Bjornson R.D."/>
            <person name="Oshima K."/>
            <person name="Biehl B.S."/>
            <person name="Perna N.T."/>
            <person name="Hattori M."/>
            <person name="Aksoy S."/>
        </authorList>
    </citation>
    <scope>NUCLEOTIDE SEQUENCE [LARGE SCALE GENOMIC DNA]</scope>
    <source>
        <strain evidence="8">WGM</strain>
    </source>
</reference>
<feature type="domain" description="RNA-binding S4" evidence="7">
    <location>
        <begin position="18"/>
        <end position="81"/>
    </location>
</feature>
<dbReference type="SUPFAM" id="SSF55120">
    <property type="entry name" value="Pseudouridine synthase"/>
    <property type="match status" value="1"/>
</dbReference>
<dbReference type="OrthoDB" id="9807829at2"/>
<dbReference type="PROSITE" id="PS01129">
    <property type="entry name" value="PSI_RLU"/>
    <property type="match status" value="1"/>
</dbReference>
<comment type="catalytic activity">
    <reaction evidence="6">
        <text>a uridine in RNA = a pseudouridine in RNA</text>
        <dbReference type="Rhea" id="RHEA:48348"/>
        <dbReference type="Rhea" id="RHEA-COMP:12068"/>
        <dbReference type="Rhea" id="RHEA-COMP:12069"/>
        <dbReference type="ChEBI" id="CHEBI:65314"/>
        <dbReference type="ChEBI" id="CHEBI:65315"/>
    </reaction>
</comment>
<dbReference type="InterPro" id="IPR006224">
    <property type="entry name" value="PsdUridine_synth_RluA-like_CS"/>
</dbReference>
<dbReference type="GO" id="GO:0160140">
    <property type="term" value="F:23S rRNA pseudouridine(1911/1915/1917) synthase activity"/>
    <property type="evidence" value="ECO:0007669"/>
    <property type="project" value="UniProtKB-EC"/>
</dbReference>
<dbReference type="STRING" id="1142511.WIGMOR_0215"/>
<evidence type="ECO:0000256" key="4">
    <source>
        <dbReference type="PIRSR" id="PIRSR606225-1"/>
    </source>
</evidence>
<comment type="catalytic activity">
    <reaction evidence="3">
        <text>uridine(1911/1915/1917) in 23S rRNA = pseudouridine(1911/1915/1917) in 23S rRNA</text>
        <dbReference type="Rhea" id="RHEA:42524"/>
        <dbReference type="Rhea" id="RHEA-COMP:10097"/>
        <dbReference type="Rhea" id="RHEA-COMP:10098"/>
        <dbReference type="ChEBI" id="CHEBI:65314"/>
        <dbReference type="ChEBI" id="CHEBI:65315"/>
        <dbReference type="EC" id="5.4.99.23"/>
    </reaction>
</comment>
<sequence>MYYTKLLIAKVQMNQFGKRLDSISAILFPQYSRTKIKKLIIARKVKVDNSYIVNPKKKLKGGEIIKIQINKKKNVTQLKKNKLNILYEDYHFILINKPSGLVVHPGCKNNNNTLLDIILHYYPDTKNLNRSGIVHRLDKNTTGLMIIAKTYQAQNYFYKELKNKKIIREYRAIVHGKIIFHGTISAPIMRDKKFKTLMKVDIKGKPATTHYQIIKSFSQYTYLKVYLETGRTHQIRVHMAHIEHPVVGDIKYIKNKVYCYNPLLKISRQALHARKLKFMHPTKRISMQFKSNLPEDMYLLLKKLIFLNKR</sequence>
<comment type="function">
    <text evidence="6">Responsible for synthesis of pseudouridine from uracil.</text>
</comment>
<proteinExistence type="inferred from homology"/>
<feature type="active site" evidence="4">
    <location>
        <position position="138"/>
    </location>
</feature>
<dbReference type="CDD" id="cd00165">
    <property type="entry name" value="S4"/>
    <property type="match status" value="1"/>
</dbReference>
<dbReference type="KEGG" id="wgl:WIGMOR_0215"/>
<evidence type="ECO:0000256" key="1">
    <source>
        <dbReference type="ARBA" id="ARBA00010876"/>
    </source>
</evidence>
<dbReference type="Gene3D" id="3.30.2350.10">
    <property type="entry name" value="Pseudouridine synthase"/>
    <property type="match status" value="1"/>
</dbReference>
<dbReference type="SUPFAM" id="SSF55174">
    <property type="entry name" value="Alpha-L RNA-binding motif"/>
    <property type="match status" value="1"/>
</dbReference>
<dbReference type="InterPro" id="IPR050188">
    <property type="entry name" value="RluA_PseudoU_synthase"/>
</dbReference>
<keyword evidence="5" id="KW-0694">RNA-binding</keyword>
<dbReference type="PROSITE" id="PS50889">
    <property type="entry name" value="S4"/>
    <property type="match status" value="1"/>
</dbReference>
<dbReference type="GO" id="GO:0000455">
    <property type="term" value="P:enzyme-directed rRNA pseudouridine synthesis"/>
    <property type="evidence" value="ECO:0007669"/>
    <property type="project" value="TreeGrafter"/>
</dbReference>
<keyword evidence="2 6" id="KW-0413">Isomerase</keyword>
<dbReference type="InterPro" id="IPR020103">
    <property type="entry name" value="PsdUridine_synth_cat_dom_sf"/>
</dbReference>
<dbReference type="NCBIfam" id="TIGR00005">
    <property type="entry name" value="rluA_subfam"/>
    <property type="match status" value="1"/>
</dbReference>
<dbReference type="CDD" id="cd02869">
    <property type="entry name" value="PseudoU_synth_RluA_like"/>
    <property type="match status" value="1"/>
</dbReference>
<dbReference type="eggNOG" id="COG0564">
    <property type="taxonomic scope" value="Bacteria"/>
</dbReference>
<evidence type="ECO:0000256" key="6">
    <source>
        <dbReference type="RuleBase" id="RU362028"/>
    </source>
</evidence>
<dbReference type="InterPro" id="IPR006225">
    <property type="entry name" value="PsdUridine_synth_RluC/D"/>
</dbReference>
<dbReference type="Pfam" id="PF00849">
    <property type="entry name" value="PseudoU_synth_2"/>
    <property type="match status" value="1"/>
</dbReference>
<accession>H6Q4K2</accession>
<keyword evidence="9" id="KW-1185">Reference proteome</keyword>
<evidence type="ECO:0000256" key="5">
    <source>
        <dbReference type="PROSITE-ProRule" id="PRU00182"/>
    </source>
</evidence>
<evidence type="ECO:0000313" key="9">
    <source>
        <dbReference type="Proteomes" id="UP000009061"/>
    </source>
</evidence>
<dbReference type="Gene3D" id="3.10.290.10">
    <property type="entry name" value="RNA-binding S4 domain"/>
    <property type="match status" value="1"/>
</dbReference>
<dbReference type="Pfam" id="PF01479">
    <property type="entry name" value="S4"/>
    <property type="match status" value="1"/>
</dbReference>
<evidence type="ECO:0000259" key="7">
    <source>
        <dbReference type="SMART" id="SM00363"/>
    </source>
</evidence>
<dbReference type="InterPro" id="IPR036986">
    <property type="entry name" value="S4_RNA-bd_sf"/>
</dbReference>
<dbReference type="PANTHER" id="PTHR21600">
    <property type="entry name" value="MITOCHONDRIAL RNA PSEUDOURIDINE SYNTHASE"/>
    <property type="match status" value="1"/>
</dbReference>
<dbReference type="RefSeq" id="WP_014354001.1">
    <property type="nucleotide sequence ID" value="NC_016893.1"/>
</dbReference>
<dbReference type="InterPro" id="IPR006145">
    <property type="entry name" value="PsdUridine_synth_RsuA/RluA"/>
</dbReference>
<dbReference type="EMBL" id="CP003315">
    <property type="protein sequence ID" value="AFA41062.1"/>
    <property type="molecule type" value="Genomic_DNA"/>
</dbReference>
<dbReference type="InterPro" id="IPR002942">
    <property type="entry name" value="S4_RNA-bd"/>
</dbReference>
<evidence type="ECO:0000256" key="2">
    <source>
        <dbReference type="ARBA" id="ARBA00023235"/>
    </source>
</evidence>
<dbReference type="GO" id="GO:0003723">
    <property type="term" value="F:RNA binding"/>
    <property type="evidence" value="ECO:0007669"/>
    <property type="project" value="UniProtKB-KW"/>
</dbReference>
<evidence type="ECO:0000313" key="8">
    <source>
        <dbReference type="EMBL" id="AFA41062.1"/>
    </source>
</evidence>
<dbReference type="Proteomes" id="UP000009061">
    <property type="component" value="Chromosome"/>
</dbReference>
<dbReference type="EC" id="5.4.99.-" evidence="6"/>
<comment type="similarity">
    <text evidence="1 6">Belongs to the pseudouridine synthase RluA family.</text>
</comment>
<organism evidence="8 9">
    <name type="scientific">Wigglesworthia glossinidia endosymbiont of Glossina morsitans morsitans</name>
    <name type="common">Yale colony</name>
    <dbReference type="NCBI Taxonomy" id="1142511"/>
    <lineage>
        <taxon>Bacteria</taxon>
        <taxon>Pseudomonadati</taxon>
        <taxon>Pseudomonadota</taxon>
        <taxon>Gammaproteobacteria</taxon>
        <taxon>Enterobacterales</taxon>
        <taxon>Erwiniaceae</taxon>
        <taxon>Wigglesworthia</taxon>
    </lineage>
</organism>
<protein>
    <recommendedName>
        <fullName evidence="6">Pseudouridine synthase</fullName>
        <ecNumber evidence="6">5.4.99.-</ecNumber>
    </recommendedName>
</protein>
<evidence type="ECO:0000256" key="3">
    <source>
        <dbReference type="ARBA" id="ARBA00036882"/>
    </source>
</evidence>
<dbReference type="PANTHER" id="PTHR21600:SF44">
    <property type="entry name" value="RIBOSOMAL LARGE SUBUNIT PSEUDOURIDINE SYNTHASE D"/>
    <property type="match status" value="1"/>
</dbReference>
<name>H6Q4K2_WIGGL</name>
<gene>
    <name evidence="8" type="primary">rluD</name>
    <name evidence="8" type="synonym">sfhB</name>
    <name evidence="8" type="ORF">WIGMOR_0215</name>
</gene>